<comment type="caution">
    <text evidence="3">The sequence shown here is derived from an EMBL/GenBank/DDBJ whole genome shotgun (WGS) entry which is preliminary data.</text>
</comment>
<evidence type="ECO:0000256" key="2">
    <source>
        <dbReference type="SAM" id="SignalP"/>
    </source>
</evidence>
<sequence>MGIFLLLGLAVPYAFAVRCYDFINTNDNRNTMKTWSYIEQYDTNNEMTWLASRSCGTPNLCKGQAACSDSGRDERNHPGLRNPPTTYTDTVPEIRTTSDSWKQYNLMIALKCIAPSDVSRARRIR</sequence>
<accession>A0ABR1DUH8</accession>
<evidence type="ECO:0000313" key="3">
    <source>
        <dbReference type="EMBL" id="KAK6753131.1"/>
    </source>
</evidence>
<protein>
    <recommendedName>
        <fullName evidence="5">Secreted protein</fullName>
    </recommendedName>
</protein>
<feature type="chain" id="PRO_5045600222" description="Secreted protein" evidence="2">
    <location>
        <begin position="17"/>
        <end position="125"/>
    </location>
</feature>
<name>A0ABR1DUH8_NECAM</name>
<evidence type="ECO:0000256" key="1">
    <source>
        <dbReference type="SAM" id="MobiDB-lite"/>
    </source>
</evidence>
<keyword evidence="4" id="KW-1185">Reference proteome</keyword>
<reference evidence="3 4" key="1">
    <citation type="submission" date="2023-08" db="EMBL/GenBank/DDBJ databases">
        <title>A Necator americanus chromosomal reference genome.</title>
        <authorList>
            <person name="Ilik V."/>
            <person name="Petrzelkova K.J."/>
            <person name="Pardy F."/>
            <person name="Fuh T."/>
            <person name="Niatou-Singa F.S."/>
            <person name="Gouil Q."/>
            <person name="Baker L."/>
            <person name="Ritchie M.E."/>
            <person name="Jex A.R."/>
            <person name="Gazzola D."/>
            <person name="Li H."/>
            <person name="Toshio Fujiwara R."/>
            <person name="Zhan B."/>
            <person name="Aroian R.V."/>
            <person name="Pafco B."/>
            <person name="Schwarz E.M."/>
        </authorList>
    </citation>
    <scope>NUCLEOTIDE SEQUENCE [LARGE SCALE GENOMIC DNA]</scope>
    <source>
        <strain evidence="3 4">Aroian</strain>
        <tissue evidence="3">Whole animal</tissue>
    </source>
</reference>
<dbReference type="Proteomes" id="UP001303046">
    <property type="component" value="Unassembled WGS sequence"/>
</dbReference>
<gene>
    <name evidence="3" type="primary">Necator_chrV.g17411</name>
    <name evidence="3" type="ORF">RB195_012621</name>
</gene>
<proteinExistence type="predicted"/>
<keyword evidence="2" id="KW-0732">Signal</keyword>
<evidence type="ECO:0000313" key="4">
    <source>
        <dbReference type="Proteomes" id="UP001303046"/>
    </source>
</evidence>
<evidence type="ECO:0008006" key="5">
    <source>
        <dbReference type="Google" id="ProtNLM"/>
    </source>
</evidence>
<dbReference type="EMBL" id="JAVFWL010000005">
    <property type="protein sequence ID" value="KAK6753131.1"/>
    <property type="molecule type" value="Genomic_DNA"/>
</dbReference>
<organism evidence="3 4">
    <name type="scientific">Necator americanus</name>
    <name type="common">Human hookworm</name>
    <dbReference type="NCBI Taxonomy" id="51031"/>
    <lineage>
        <taxon>Eukaryota</taxon>
        <taxon>Metazoa</taxon>
        <taxon>Ecdysozoa</taxon>
        <taxon>Nematoda</taxon>
        <taxon>Chromadorea</taxon>
        <taxon>Rhabditida</taxon>
        <taxon>Rhabditina</taxon>
        <taxon>Rhabditomorpha</taxon>
        <taxon>Strongyloidea</taxon>
        <taxon>Ancylostomatidae</taxon>
        <taxon>Bunostominae</taxon>
        <taxon>Necator</taxon>
    </lineage>
</organism>
<feature type="signal peptide" evidence="2">
    <location>
        <begin position="1"/>
        <end position="16"/>
    </location>
</feature>
<feature type="region of interest" description="Disordered" evidence="1">
    <location>
        <begin position="67"/>
        <end position="91"/>
    </location>
</feature>